<organism evidence="6 7">
    <name type="scientific">Lacticaseibacillus sharpeae JCM 1186 = DSM 20505</name>
    <dbReference type="NCBI Taxonomy" id="1291052"/>
    <lineage>
        <taxon>Bacteria</taxon>
        <taxon>Bacillati</taxon>
        <taxon>Bacillota</taxon>
        <taxon>Bacilli</taxon>
        <taxon>Lactobacillales</taxon>
        <taxon>Lactobacillaceae</taxon>
        <taxon>Lacticaseibacillus</taxon>
    </lineage>
</organism>
<feature type="transmembrane region" description="Helical" evidence="5">
    <location>
        <begin position="62"/>
        <end position="82"/>
    </location>
</feature>
<dbReference type="Proteomes" id="UP000051679">
    <property type="component" value="Unassembled WGS sequence"/>
</dbReference>
<keyword evidence="4 5" id="KW-0472">Membrane</keyword>
<dbReference type="CDD" id="cd16914">
    <property type="entry name" value="EcfT"/>
    <property type="match status" value="1"/>
</dbReference>
<feature type="transmembrane region" description="Helical" evidence="5">
    <location>
        <begin position="102"/>
        <end position="127"/>
    </location>
</feature>
<feature type="transmembrane region" description="Helical" evidence="5">
    <location>
        <begin position="233"/>
        <end position="251"/>
    </location>
</feature>
<dbReference type="STRING" id="1291052.FC18_GL001009"/>
<feature type="transmembrane region" description="Helical" evidence="5">
    <location>
        <begin position="139"/>
        <end position="158"/>
    </location>
</feature>
<name>A0A0R1ZLE8_9LACO</name>
<dbReference type="InterPro" id="IPR003339">
    <property type="entry name" value="ABC/ECF_trnsptr_transmembrane"/>
</dbReference>
<comment type="subcellular location">
    <subcellularLocation>
        <location evidence="1">Membrane</location>
        <topology evidence="1">Multi-pass membrane protein</topology>
    </subcellularLocation>
</comment>
<evidence type="ECO:0000256" key="4">
    <source>
        <dbReference type="ARBA" id="ARBA00023136"/>
    </source>
</evidence>
<keyword evidence="7" id="KW-1185">Reference proteome</keyword>
<sequence length="313" mass="34306">MKTFSGHRDPFSEAHPIIQAAYFIIILGVTAFCLHPLVLMAALISAAIYGSILRGWRHVARLLLTFILPGMIVVTIINASFNHNGVTLLVTLNSGNSVTLEAIVYGLVLAGVLAVGISWFVVINAVMTRDKIVFLCGRILPAIGLLLSLIFRFVPLLINQFRQVQAAQRGIGAAPSQVKWRAKFHQAANMFSIMTSWALESAVRTADSMRARGYGTGRRTAYACYHWRLNDRILAGIITAATGLILLSWHLGGLATQYNPAIIVGWNRWTVIGSVAFAILALLPSGMYLQARTRRQHATAAPTYPPYFASHHD</sequence>
<proteinExistence type="predicted"/>
<dbReference type="OrthoDB" id="2039442at2"/>
<evidence type="ECO:0000256" key="1">
    <source>
        <dbReference type="ARBA" id="ARBA00004141"/>
    </source>
</evidence>
<accession>A0A0R1ZLE8</accession>
<evidence type="ECO:0000313" key="7">
    <source>
        <dbReference type="Proteomes" id="UP000051679"/>
    </source>
</evidence>
<keyword evidence="2 5" id="KW-0812">Transmembrane</keyword>
<dbReference type="EMBL" id="AYYO01000012">
    <property type="protein sequence ID" value="KRM55815.1"/>
    <property type="molecule type" value="Genomic_DNA"/>
</dbReference>
<dbReference type="GO" id="GO:0005886">
    <property type="term" value="C:plasma membrane"/>
    <property type="evidence" value="ECO:0007669"/>
    <property type="project" value="UniProtKB-ARBA"/>
</dbReference>
<comment type="caution">
    <text evidence="6">The sequence shown here is derived from an EMBL/GenBank/DDBJ whole genome shotgun (WGS) entry which is preliminary data.</text>
</comment>
<reference evidence="6 7" key="1">
    <citation type="journal article" date="2015" name="Genome Announc.">
        <title>Expanding the biotechnology potential of lactobacilli through comparative genomics of 213 strains and associated genera.</title>
        <authorList>
            <person name="Sun Z."/>
            <person name="Harris H.M."/>
            <person name="McCann A."/>
            <person name="Guo C."/>
            <person name="Argimon S."/>
            <person name="Zhang W."/>
            <person name="Yang X."/>
            <person name="Jeffery I.B."/>
            <person name="Cooney J.C."/>
            <person name="Kagawa T.F."/>
            <person name="Liu W."/>
            <person name="Song Y."/>
            <person name="Salvetti E."/>
            <person name="Wrobel A."/>
            <person name="Rasinkangas P."/>
            <person name="Parkhill J."/>
            <person name="Rea M.C."/>
            <person name="O'Sullivan O."/>
            <person name="Ritari J."/>
            <person name="Douillard F.P."/>
            <person name="Paul Ross R."/>
            <person name="Yang R."/>
            <person name="Briner A.E."/>
            <person name="Felis G.E."/>
            <person name="de Vos W.M."/>
            <person name="Barrangou R."/>
            <person name="Klaenhammer T.R."/>
            <person name="Caufield P.W."/>
            <person name="Cui Y."/>
            <person name="Zhang H."/>
            <person name="O'Toole P.W."/>
        </authorList>
    </citation>
    <scope>NUCLEOTIDE SEQUENCE [LARGE SCALE GENOMIC DNA]</scope>
    <source>
        <strain evidence="6 7">DSM 20505</strain>
    </source>
</reference>
<evidence type="ECO:0000256" key="2">
    <source>
        <dbReference type="ARBA" id="ARBA00022692"/>
    </source>
</evidence>
<dbReference type="Pfam" id="PF02361">
    <property type="entry name" value="CbiQ"/>
    <property type="match status" value="1"/>
</dbReference>
<feature type="transmembrane region" description="Helical" evidence="5">
    <location>
        <begin position="20"/>
        <end position="50"/>
    </location>
</feature>
<evidence type="ECO:0000313" key="6">
    <source>
        <dbReference type="EMBL" id="KRM55815.1"/>
    </source>
</evidence>
<dbReference type="PATRIC" id="fig|1291052.5.peg.1020"/>
<gene>
    <name evidence="6" type="ORF">FC18_GL001009</name>
</gene>
<dbReference type="AlphaFoldDB" id="A0A0R1ZLE8"/>
<feature type="transmembrane region" description="Helical" evidence="5">
    <location>
        <begin position="271"/>
        <end position="289"/>
    </location>
</feature>
<protein>
    <recommendedName>
        <fullName evidence="8">Energy-coupling factor transporter transmembrane protein EcfT</fullName>
    </recommendedName>
</protein>
<evidence type="ECO:0000256" key="3">
    <source>
        <dbReference type="ARBA" id="ARBA00022989"/>
    </source>
</evidence>
<dbReference type="RefSeq" id="WP_054680558.1">
    <property type="nucleotide sequence ID" value="NZ_AYYO01000012.1"/>
</dbReference>
<evidence type="ECO:0008006" key="8">
    <source>
        <dbReference type="Google" id="ProtNLM"/>
    </source>
</evidence>
<keyword evidence="3 5" id="KW-1133">Transmembrane helix</keyword>
<evidence type="ECO:0000256" key="5">
    <source>
        <dbReference type="SAM" id="Phobius"/>
    </source>
</evidence>